<dbReference type="Proteomes" id="UP000000304">
    <property type="component" value="Chromosome 3R"/>
</dbReference>
<dbReference type="Bgee" id="FBgn0192625">
    <property type="expression patterns" value="Expressed in embryo and 3 other cell types or tissues"/>
</dbReference>
<gene>
    <name evidence="1" type="primary">Dsim\GD21175</name>
    <name evidence="1" type="ORF">Dsim_GD21175</name>
</gene>
<dbReference type="AlphaFoldDB" id="B4QUB5"/>
<protein>
    <submittedName>
        <fullName evidence="1">GD21175</fullName>
    </submittedName>
</protein>
<evidence type="ECO:0000313" key="1">
    <source>
        <dbReference type="EMBL" id="EDX14352.1"/>
    </source>
</evidence>
<name>B4QUB5_DROSI</name>
<proteinExistence type="predicted"/>
<dbReference type="HOGENOM" id="CLU_513167_0_0_1"/>
<dbReference type="KEGG" id="dsi:Dsimw501_GD21174"/>
<sequence>MKSNGFFVSRLKQPNIAPTLPVLSPHSPMNANIHLNSQHTQLSGRYLNNKVSQQIDTDSIKRVASNRSLKDSPNVLSISSTLICNCEKAHKSNGSESEANEEIKIKLSSDTGNKSTISKLKDPKLSLDNSTEGCLQLKSVIGKDQKSLSPRLTLHKSGFQQAIIISDDSEITKSSRLGTQTARQLSSNSDNQFYRQLTHKISKSEQTSPNNLELDKANFLYDTNNRSTGCLVYPSDPWIKNSHIKNSLSPKTEKYSNTMHHNIDPWVKRQADAAVEVARLPKKNFYREKSLSSINNKLISTRTEKSKCAKPQLKHSKTELDDDQVFLNEPGLLFAPFSPQYRNTSHKIWSLDQPSNDLKANIQSKSASFLPDKVKEISSPLPNHVRKSVQQNNSNLLCPNDQARSLLQVEKLHSRHSSLSIPTQSKEELPLNIRRLSEQIREPPLEKNISLSLSDRNVSKIPTSDGVGEAHRVAPHKMDKFHVSRDAAVQSTSHLEDFISLKRAPKDSTIVNNVNPFTSTYKPDPLLETTC</sequence>
<dbReference type="EMBL" id="CM000364">
    <property type="protein sequence ID" value="EDX14352.1"/>
    <property type="molecule type" value="Genomic_DNA"/>
</dbReference>
<evidence type="ECO:0000313" key="2">
    <source>
        <dbReference type="Proteomes" id="UP000000304"/>
    </source>
</evidence>
<keyword evidence="2" id="KW-1185">Reference proteome</keyword>
<dbReference type="OMA" id="EQHASCH"/>
<reference evidence="1 2" key="1">
    <citation type="journal article" date="2007" name="Nature">
        <title>Evolution of genes and genomes on the Drosophila phylogeny.</title>
        <authorList>
            <consortium name="Drosophila 12 Genomes Consortium"/>
            <person name="Clark A.G."/>
            <person name="Eisen M.B."/>
            <person name="Smith D.R."/>
            <person name="Bergman C.M."/>
            <person name="Oliver B."/>
            <person name="Markow T.A."/>
            <person name="Kaufman T.C."/>
            <person name="Kellis M."/>
            <person name="Gelbart W."/>
            <person name="Iyer V.N."/>
            <person name="Pollard D.A."/>
            <person name="Sackton T.B."/>
            <person name="Larracuente A.M."/>
            <person name="Singh N.D."/>
            <person name="Abad J.P."/>
            <person name="Abt D.N."/>
            <person name="Adryan B."/>
            <person name="Aguade M."/>
            <person name="Akashi H."/>
            <person name="Anderson W.W."/>
            <person name="Aquadro C.F."/>
            <person name="Ardell D.H."/>
            <person name="Arguello R."/>
            <person name="Artieri C.G."/>
            <person name="Barbash D.A."/>
            <person name="Barker D."/>
            <person name="Barsanti P."/>
            <person name="Batterham P."/>
            <person name="Batzoglou S."/>
            <person name="Begun D."/>
            <person name="Bhutkar A."/>
            <person name="Blanco E."/>
            <person name="Bosak S.A."/>
            <person name="Bradley R.K."/>
            <person name="Brand A.D."/>
            <person name="Brent M.R."/>
            <person name="Brooks A.N."/>
            <person name="Brown R.H."/>
            <person name="Butlin R.K."/>
            <person name="Caggese C."/>
            <person name="Calvi B.R."/>
            <person name="Bernardo de Carvalho A."/>
            <person name="Caspi A."/>
            <person name="Castrezana S."/>
            <person name="Celniker S.E."/>
            <person name="Chang J.L."/>
            <person name="Chapple C."/>
            <person name="Chatterji S."/>
            <person name="Chinwalla A."/>
            <person name="Civetta A."/>
            <person name="Clifton S.W."/>
            <person name="Comeron J.M."/>
            <person name="Costello J.C."/>
            <person name="Coyne J.A."/>
            <person name="Daub J."/>
            <person name="David R.G."/>
            <person name="Delcher A.L."/>
            <person name="Delehaunty K."/>
            <person name="Do C.B."/>
            <person name="Ebling H."/>
            <person name="Edwards K."/>
            <person name="Eickbush T."/>
            <person name="Evans J.D."/>
            <person name="Filipski A."/>
            <person name="Findeiss S."/>
            <person name="Freyhult E."/>
            <person name="Fulton L."/>
            <person name="Fulton R."/>
            <person name="Garcia A.C."/>
            <person name="Gardiner A."/>
            <person name="Garfield D.A."/>
            <person name="Garvin B.E."/>
            <person name="Gibson G."/>
            <person name="Gilbert D."/>
            <person name="Gnerre S."/>
            <person name="Godfrey J."/>
            <person name="Good R."/>
            <person name="Gotea V."/>
            <person name="Gravely B."/>
            <person name="Greenberg A.J."/>
            <person name="Griffiths-Jones S."/>
            <person name="Gross S."/>
            <person name="Guigo R."/>
            <person name="Gustafson E.A."/>
            <person name="Haerty W."/>
            <person name="Hahn M.W."/>
            <person name="Halligan D.L."/>
            <person name="Halpern A.L."/>
            <person name="Halter G.M."/>
            <person name="Han M.V."/>
            <person name="Heger A."/>
            <person name="Hillier L."/>
            <person name="Hinrichs A.S."/>
            <person name="Holmes I."/>
            <person name="Hoskins R.A."/>
            <person name="Hubisz M.J."/>
            <person name="Hultmark D."/>
            <person name="Huntley M.A."/>
            <person name="Jaffe D.B."/>
            <person name="Jagadeeshan S."/>
            <person name="Jeck W.R."/>
            <person name="Johnson J."/>
            <person name="Jones C.D."/>
            <person name="Jordan W.C."/>
            <person name="Karpen G.H."/>
            <person name="Kataoka E."/>
            <person name="Keightley P.D."/>
            <person name="Kheradpour P."/>
            <person name="Kirkness E.F."/>
            <person name="Koerich L.B."/>
            <person name="Kristiansen K."/>
            <person name="Kudrna D."/>
            <person name="Kulathinal R.J."/>
            <person name="Kumar S."/>
            <person name="Kwok R."/>
            <person name="Lander E."/>
            <person name="Langley C.H."/>
            <person name="Lapoint R."/>
            <person name="Lazzaro B.P."/>
            <person name="Lee S.J."/>
            <person name="Levesque L."/>
            <person name="Li R."/>
            <person name="Lin C.F."/>
            <person name="Lin M.F."/>
            <person name="Lindblad-Toh K."/>
            <person name="Llopart A."/>
            <person name="Long M."/>
            <person name="Low L."/>
            <person name="Lozovsky E."/>
            <person name="Lu J."/>
            <person name="Luo M."/>
            <person name="Machado C.A."/>
            <person name="Makalowski W."/>
            <person name="Marzo M."/>
            <person name="Matsuda M."/>
            <person name="Matzkin L."/>
            <person name="McAllister B."/>
            <person name="McBride C.S."/>
            <person name="McKernan B."/>
            <person name="McKernan K."/>
            <person name="Mendez-Lago M."/>
            <person name="Minx P."/>
            <person name="Mollenhauer M.U."/>
            <person name="Montooth K."/>
            <person name="Mount S.M."/>
            <person name="Mu X."/>
            <person name="Myers E."/>
            <person name="Negre B."/>
            <person name="Newfeld S."/>
            <person name="Nielsen R."/>
            <person name="Noor M.A."/>
            <person name="O'Grady P."/>
            <person name="Pachter L."/>
            <person name="Papaceit M."/>
            <person name="Parisi M.J."/>
            <person name="Parisi M."/>
            <person name="Parts L."/>
            <person name="Pedersen J.S."/>
            <person name="Pesole G."/>
            <person name="Phillippy A.M."/>
            <person name="Ponting C.P."/>
            <person name="Pop M."/>
            <person name="Porcelli D."/>
            <person name="Powell J.R."/>
            <person name="Prohaska S."/>
            <person name="Pruitt K."/>
            <person name="Puig M."/>
            <person name="Quesneville H."/>
            <person name="Ram K.R."/>
            <person name="Rand D."/>
            <person name="Rasmussen M.D."/>
            <person name="Reed L.K."/>
            <person name="Reenan R."/>
            <person name="Reily A."/>
            <person name="Remington K.A."/>
            <person name="Rieger T.T."/>
            <person name="Ritchie M.G."/>
            <person name="Robin C."/>
            <person name="Rogers Y.H."/>
            <person name="Rohde C."/>
            <person name="Rozas J."/>
            <person name="Rubenfield M.J."/>
            <person name="Ruiz A."/>
            <person name="Russo S."/>
            <person name="Salzberg S.L."/>
            <person name="Sanchez-Gracia A."/>
            <person name="Saranga D.J."/>
            <person name="Sato H."/>
            <person name="Schaeffer S.W."/>
            <person name="Schatz M.C."/>
            <person name="Schlenke T."/>
            <person name="Schwartz R."/>
            <person name="Segarra C."/>
            <person name="Singh R.S."/>
            <person name="Sirot L."/>
            <person name="Sirota M."/>
            <person name="Sisneros N.B."/>
            <person name="Smith C.D."/>
            <person name="Smith T.F."/>
            <person name="Spieth J."/>
            <person name="Stage D.E."/>
            <person name="Stark A."/>
            <person name="Stephan W."/>
            <person name="Strausberg R.L."/>
            <person name="Strempel S."/>
            <person name="Sturgill D."/>
            <person name="Sutton G."/>
            <person name="Sutton G.G."/>
            <person name="Tao W."/>
            <person name="Teichmann S."/>
            <person name="Tobari Y.N."/>
            <person name="Tomimura Y."/>
            <person name="Tsolas J.M."/>
            <person name="Valente V.L."/>
            <person name="Venter E."/>
            <person name="Venter J.C."/>
            <person name="Vicario S."/>
            <person name="Vieira F.G."/>
            <person name="Vilella A.J."/>
            <person name="Villasante A."/>
            <person name="Walenz B."/>
            <person name="Wang J."/>
            <person name="Wasserman M."/>
            <person name="Watts T."/>
            <person name="Wilson D."/>
            <person name="Wilson R.K."/>
            <person name="Wing R.A."/>
            <person name="Wolfner M.F."/>
            <person name="Wong A."/>
            <person name="Wong G.K."/>
            <person name="Wu C.I."/>
            <person name="Wu G."/>
            <person name="Yamamoto D."/>
            <person name="Yang H.P."/>
            <person name="Yang S.P."/>
            <person name="Yorke J.A."/>
            <person name="Yoshida K."/>
            <person name="Zdobnov E."/>
            <person name="Zhang P."/>
            <person name="Zhang Y."/>
            <person name="Zimin A.V."/>
            <person name="Baldwin J."/>
            <person name="Abdouelleil A."/>
            <person name="Abdulkadir J."/>
            <person name="Abebe A."/>
            <person name="Abera B."/>
            <person name="Abreu J."/>
            <person name="Acer S.C."/>
            <person name="Aftuck L."/>
            <person name="Alexander A."/>
            <person name="An P."/>
            <person name="Anderson E."/>
            <person name="Anderson S."/>
            <person name="Arachi H."/>
            <person name="Azer M."/>
            <person name="Bachantsang P."/>
            <person name="Barry A."/>
            <person name="Bayul T."/>
            <person name="Berlin A."/>
            <person name="Bessette D."/>
            <person name="Bloom T."/>
            <person name="Blye J."/>
            <person name="Boguslavskiy L."/>
            <person name="Bonnet C."/>
            <person name="Boukhgalter B."/>
            <person name="Bourzgui I."/>
            <person name="Brown A."/>
            <person name="Cahill P."/>
            <person name="Channer S."/>
            <person name="Cheshatsang Y."/>
            <person name="Chuda L."/>
            <person name="Citroen M."/>
            <person name="Collymore A."/>
            <person name="Cooke P."/>
            <person name="Costello M."/>
            <person name="D'Aco K."/>
            <person name="Daza R."/>
            <person name="De Haan G."/>
            <person name="DeGray S."/>
            <person name="DeMaso C."/>
            <person name="Dhargay N."/>
            <person name="Dooley K."/>
            <person name="Dooley E."/>
            <person name="Doricent M."/>
            <person name="Dorje P."/>
            <person name="Dorjee K."/>
            <person name="Dupes A."/>
            <person name="Elong R."/>
            <person name="Falk J."/>
            <person name="Farina A."/>
            <person name="Faro S."/>
            <person name="Ferguson D."/>
            <person name="Fisher S."/>
            <person name="Foley C.D."/>
            <person name="Franke A."/>
            <person name="Friedrich D."/>
            <person name="Gadbois L."/>
            <person name="Gearin G."/>
            <person name="Gearin C.R."/>
            <person name="Giannoukos G."/>
            <person name="Goode T."/>
            <person name="Graham J."/>
            <person name="Grandbois E."/>
            <person name="Grewal S."/>
            <person name="Gyaltsen K."/>
            <person name="Hafez N."/>
            <person name="Hagos B."/>
            <person name="Hall J."/>
            <person name="Henson C."/>
            <person name="Hollinger A."/>
            <person name="Honan T."/>
            <person name="Huard M.D."/>
            <person name="Hughes L."/>
            <person name="Hurhula B."/>
            <person name="Husby M.E."/>
            <person name="Kamat A."/>
            <person name="Kanga B."/>
            <person name="Kashin S."/>
            <person name="Khazanovich D."/>
            <person name="Kisner P."/>
            <person name="Lance K."/>
            <person name="Lara M."/>
            <person name="Lee W."/>
            <person name="Lennon N."/>
            <person name="Letendre F."/>
            <person name="LeVine R."/>
            <person name="Lipovsky A."/>
            <person name="Liu X."/>
            <person name="Liu J."/>
            <person name="Liu S."/>
            <person name="Lokyitsang T."/>
            <person name="Lokyitsang Y."/>
            <person name="Lubonja R."/>
            <person name="Lui A."/>
            <person name="MacDonald P."/>
            <person name="Magnisalis V."/>
            <person name="Maru K."/>
            <person name="Matthews C."/>
            <person name="McCusker W."/>
            <person name="McDonough S."/>
            <person name="Mehta T."/>
            <person name="Meldrim J."/>
            <person name="Meneus L."/>
            <person name="Mihai O."/>
            <person name="Mihalev A."/>
            <person name="Mihova T."/>
            <person name="Mittelman R."/>
            <person name="Mlenga V."/>
            <person name="Montmayeur A."/>
            <person name="Mulrain L."/>
            <person name="Navidi A."/>
            <person name="Naylor J."/>
            <person name="Negash T."/>
            <person name="Nguyen T."/>
            <person name="Nguyen N."/>
            <person name="Nicol R."/>
            <person name="Norbu C."/>
            <person name="Norbu N."/>
            <person name="Novod N."/>
            <person name="O'Neill B."/>
            <person name="Osman S."/>
            <person name="Markiewicz E."/>
            <person name="Oyono O.L."/>
            <person name="Patti C."/>
            <person name="Phunkhang P."/>
            <person name="Pierre F."/>
            <person name="Priest M."/>
            <person name="Raghuraman S."/>
            <person name="Rege F."/>
            <person name="Reyes R."/>
            <person name="Rise C."/>
            <person name="Rogov P."/>
            <person name="Ross K."/>
            <person name="Ryan E."/>
            <person name="Settipalli S."/>
            <person name="Shea T."/>
            <person name="Sherpa N."/>
            <person name="Shi L."/>
            <person name="Shih D."/>
            <person name="Sparrow T."/>
            <person name="Spaulding J."/>
            <person name="Stalker J."/>
            <person name="Stange-Thomann N."/>
            <person name="Stavropoulos S."/>
            <person name="Stone C."/>
            <person name="Strader C."/>
            <person name="Tesfaye S."/>
            <person name="Thomson T."/>
            <person name="Thoulutsang Y."/>
            <person name="Thoulutsang D."/>
            <person name="Topham K."/>
            <person name="Topping I."/>
            <person name="Tsamla T."/>
            <person name="Vassiliev H."/>
            <person name="Vo A."/>
            <person name="Wangchuk T."/>
            <person name="Wangdi T."/>
            <person name="Weiand M."/>
            <person name="Wilkinson J."/>
            <person name="Wilson A."/>
            <person name="Yadav S."/>
            <person name="Young G."/>
            <person name="Yu Q."/>
            <person name="Zembek L."/>
            <person name="Zhong D."/>
            <person name="Zimmer A."/>
            <person name="Zwirko Z."/>
            <person name="Jaffe D.B."/>
            <person name="Alvarez P."/>
            <person name="Brockman W."/>
            <person name="Butler J."/>
            <person name="Chin C."/>
            <person name="Gnerre S."/>
            <person name="Grabherr M."/>
            <person name="Kleber M."/>
            <person name="Mauceli E."/>
            <person name="MacCallum I."/>
        </authorList>
    </citation>
    <scope>NUCLEOTIDE SEQUENCE [LARGE SCALE GENOMIC DNA]</scope>
    <source>
        <strain evidence="2">white501</strain>
    </source>
</reference>
<organism evidence="1 2">
    <name type="scientific">Drosophila simulans</name>
    <name type="common">Fruit fly</name>
    <dbReference type="NCBI Taxonomy" id="7240"/>
    <lineage>
        <taxon>Eukaryota</taxon>
        <taxon>Metazoa</taxon>
        <taxon>Ecdysozoa</taxon>
        <taxon>Arthropoda</taxon>
        <taxon>Hexapoda</taxon>
        <taxon>Insecta</taxon>
        <taxon>Pterygota</taxon>
        <taxon>Neoptera</taxon>
        <taxon>Endopterygota</taxon>
        <taxon>Diptera</taxon>
        <taxon>Brachycera</taxon>
        <taxon>Muscomorpha</taxon>
        <taxon>Ephydroidea</taxon>
        <taxon>Drosophilidae</taxon>
        <taxon>Drosophila</taxon>
        <taxon>Sophophora</taxon>
    </lineage>
</organism>
<dbReference type="OrthoDB" id="446723at2759"/>
<dbReference type="PhylomeDB" id="B4QUB5"/>
<accession>B4QUB5</accession>